<evidence type="ECO:0000256" key="1">
    <source>
        <dbReference type="SAM" id="MobiDB-lite"/>
    </source>
</evidence>
<organism evidence="2 3">
    <name type="scientific">Exocentrus adspersus</name>
    <dbReference type="NCBI Taxonomy" id="1586481"/>
    <lineage>
        <taxon>Eukaryota</taxon>
        <taxon>Metazoa</taxon>
        <taxon>Ecdysozoa</taxon>
        <taxon>Arthropoda</taxon>
        <taxon>Hexapoda</taxon>
        <taxon>Insecta</taxon>
        <taxon>Pterygota</taxon>
        <taxon>Neoptera</taxon>
        <taxon>Endopterygota</taxon>
        <taxon>Coleoptera</taxon>
        <taxon>Polyphaga</taxon>
        <taxon>Cucujiformia</taxon>
        <taxon>Chrysomeloidea</taxon>
        <taxon>Cerambycidae</taxon>
        <taxon>Lamiinae</taxon>
        <taxon>Acanthocinini</taxon>
        <taxon>Exocentrus</taxon>
    </lineage>
</organism>
<evidence type="ECO:0000313" key="2">
    <source>
        <dbReference type="EMBL" id="KAJ8915715.1"/>
    </source>
</evidence>
<dbReference type="Gene3D" id="3.10.10.10">
    <property type="entry name" value="HIV Type 1 Reverse Transcriptase, subunit A, domain 1"/>
    <property type="match status" value="1"/>
</dbReference>
<keyword evidence="3" id="KW-1185">Reference proteome</keyword>
<comment type="caution">
    <text evidence="2">The sequence shown here is derived from an EMBL/GenBank/DDBJ whole genome shotgun (WGS) entry which is preliminary data.</text>
</comment>
<protein>
    <submittedName>
        <fullName evidence="2">Uncharacterized protein</fullName>
    </submittedName>
</protein>
<dbReference type="AlphaFoldDB" id="A0AAV8VNZ5"/>
<dbReference type="InterPro" id="IPR043502">
    <property type="entry name" value="DNA/RNA_pol_sf"/>
</dbReference>
<accession>A0AAV8VNZ5</accession>
<gene>
    <name evidence="2" type="ORF">NQ315_000649</name>
</gene>
<feature type="compositionally biased region" description="Polar residues" evidence="1">
    <location>
        <begin position="10"/>
        <end position="27"/>
    </location>
</feature>
<feature type="compositionally biased region" description="Basic and acidic residues" evidence="1">
    <location>
        <begin position="311"/>
        <end position="322"/>
    </location>
</feature>
<name>A0AAV8VNZ5_9CUCU</name>
<dbReference type="GO" id="GO:0071897">
    <property type="term" value="P:DNA biosynthetic process"/>
    <property type="evidence" value="ECO:0007669"/>
    <property type="project" value="UniProtKB-ARBA"/>
</dbReference>
<feature type="region of interest" description="Disordered" evidence="1">
    <location>
        <begin position="1"/>
        <end position="27"/>
    </location>
</feature>
<evidence type="ECO:0000313" key="3">
    <source>
        <dbReference type="Proteomes" id="UP001159042"/>
    </source>
</evidence>
<sequence length="410" mass="46588">MRHHRRHRCNQVSGTSRHGAETRTSINESNLRPILKTAKGVQITVYGNATINLGLGNTVLPMEVIVADIVDEFILELDIMKQFNFISVDFEKRLLKVGNEEIIFSTSTEKNNRIRLIMNEDVRIPGNTEAIVTAHLEGKPDGVDIFLVEPDASRHETPWVTLKKGKAIGICEPVTKVTKLNPGQKSADHTTLPDVLQSFKKTWDNLSEEEWKKASRFVEEEADIFAGAKITGRTSLVKHEIDTGHSKPIRQPPRRLPFAKQHEVVPMINEMLNDGVIEESKASFILRRSERRVSGDRRHGVYTKVTSPESVHVRSVTDKTGNDDPEMTPTKDRLREEQGCDKDLRIVRQWLGSGVRPKWQEISRHGPTVKGYWLQWDSLCLRDDLITRIWESPDGKATVYQTIVPSVLCR</sequence>
<proteinExistence type="predicted"/>
<dbReference type="Proteomes" id="UP001159042">
    <property type="component" value="Unassembled WGS sequence"/>
</dbReference>
<reference evidence="2 3" key="1">
    <citation type="journal article" date="2023" name="Insect Mol. Biol.">
        <title>Genome sequencing provides insights into the evolution of gene families encoding plant cell wall-degrading enzymes in longhorned beetles.</title>
        <authorList>
            <person name="Shin N.R."/>
            <person name="Okamura Y."/>
            <person name="Kirsch R."/>
            <person name="Pauchet Y."/>
        </authorList>
    </citation>
    <scope>NUCLEOTIDE SEQUENCE [LARGE SCALE GENOMIC DNA]</scope>
    <source>
        <strain evidence="2">EAD_L_NR</strain>
    </source>
</reference>
<dbReference type="SUPFAM" id="SSF56672">
    <property type="entry name" value="DNA/RNA polymerases"/>
    <property type="match status" value="1"/>
</dbReference>
<feature type="region of interest" description="Disordered" evidence="1">
    <location>
        <begin position="307"/>
        <end position="335"/>
    </location>
</feature>
<dbReference type="EMBL" id="JANEYG010000050">
    <property type="protein sequence ID" value="KAJ8915715.1"/>
    <property type="molecule type" value="Genomic_DNA"/>
</dbReference>